<feature type="region of interest" description="Disordered" evidence="1">
    <location>
        <begin position="24"/>
        <end position="75"/>
    </location>
</feature>
<reference evidence="2 3" key="1">
    <citation type="submission" date="2020-08" db="EMBL/GenBank/DDBJ databases">
        <title>Sequencing the genomes of 1000 actinobacteria strains.</title>
        <authorList>
            <person name="Klenk H.-P."/>
        </authorList>
    </citation>
    <scope>NUCLEOTIDE SEQUENCE [LARGE SCALE GENOMIC DNA]</scope>
    <source>
        <strain evidence="2 3">DSM 41654</strain>
    </source>
</reference>
<dbReference type="EMBL" id="JACHJV010000002">
    <property type="protein sequence ID" value="MBB4928238.1"/>
    <property type="molecule type" value="Genomic_DNA"/>
</dbReference>
<dbReference type="RefSeq" id="WP_184945231.1">
    <property type="nucleotide sequence ID" value="NZ_JACHJV010000002.1"/>
</dbReference>
<name>A0A7W7RAR3_KITKI</name>
<protein>
    <submittedName>
        <fullName evidence="2">Uncharacterized protein</fullName>
    </submittedName>
</protein>
<accession>A0A7W7RAR3</accession>
<dbReference type="AlphaFoldDB" id="A0A7W7RAR3"/>
<evidence type="ECO:0000313" key="3">
    <source>
        <dbReference type="Proteomes" id="UP000540506"/>
    </source>
</evidence>
<comment type="caution">
    <text evidence="2">The sequence shown here is derived from an EMBL/GenBank/DDBJ whole genome shotgun (WGS) entry which is preliminary data.</text>
</comment>
<evidence type="ECO:0000313" key="2">
    <source>
        <dbReference type="EMBL" id="MBB4928238.1"/>
    </source>
</evidence>
<gene>
    <name evidence="2" type="ORF">FHR34_007333</name>
</gene>
<dbReference type="Proteomes" id="UP000540506">
    <property type="component" value="Unassembled WGS sequence"/>
</dbReference>
<proteinExistence type="predicted"/>
<keyword evidence="3" id="KW-1185">Reference proteome</keyword>
<feature type="compositionally biased region" description="Low complexity" evidence="1">
    <location>
        <begin position="56"/>
        <end position="66"/>
    </location>
</feature>
<evidence type="ECO:0000256" key="1">
    <source>
        <dbReference type="SAM" id="MobiDB-lite"/>
    </source>
</evidence>
<sequence>MRTVEAGLLFPHAVQAIEIKRRRANTKTGKVQAKTLHAVTSLTPRPGRQPRPPGRARPGPLLRGNPAPRERRDLR</sequence>
<organism evidence="2 3">
    <name type="scientific">Kitasatospora kifunensis</name>
    <name type="common">Streptomyces kifunensis</name>
    <dbReference type="NCBI Taxonomy" id="58351"/>
    <lineage>
        <taxon>Bacteria</taxon>
        <taxon>Bacillati</taxon>
        <taxon>Actinomycetota</taxon>
        <taxon>Actinomycetes</taxon>
        <taxon>Kitasatosporales</taxon>
        <taxon>Streptomycetaceae</taxon>
        <taxon>Kitasatospora</taxon>
    </lineage>
</organism>